<accession>A0A9X1WF50</accession>
<reference evidence="2" key="1">
    <citation type="submission" date="2022-04" db="EMBL/GenBank/DDBJ databases">
        <title>Corynebacterium kalidii LD5P10.</title>
        <authorList>
            <person name="Sun J.Q."/>
        </authorList>
    </citation>
    <scope>NUCLEOTIDE SEQUENCE</scope>
    <source>
        <strain evidence="2">LD5P10</strain>
    </source>
</reference>
<keyword evidence="3" id="KW-1185">Reference proteome</keyword>
<evidence type="ECO:0000313" key="2">
    <source>
        <dbReference type="EMBL" id="MCJ7857298.1"/>
    </source>
</evidence>
<dbReference type="AlphaFoldDB" id="A0A9X1WF50"/>
<dbReference type="Proteomes" id="UP001139207">
    <property type="component" value="Unassembled WGS sequence"/>
</dbReference>
<gene>
    <name evidence="2" type="ORF">MUN33_00995</name>
</gene>
<feature type="transmembrane region" description="Helical" evidence="1">
    <location>
        <begin position="29"/>
        <end position="50"/>
    </location>
</feature>
<comment type="caution">
    <text evidence="2">The sequence shown here is derived from an EMBL/GenBank/DDBJ whole genome shotgun (WGS) entry which is preliminary data.</text>
</comment>
<organism evidence="2 3">
    <name type="scientific">Corynebacterium kalidii</name>
    <dbReference type="NCBI Taxonomy" id="2931982"/>
    <lineage>
        <taxon>Bacteria</taxon>
        <taxon>Bacillati</taxon>
        <taxon>Actinomycetota</taxon>
        <taxon>Actinomycetes</taxon>
        <taxon>Mycobacteriales</taxon>
        <taxon>Corynebacteriaceae</taxon>
        <taxon>Corynebacterium</taxon>
    </lineage>
</organism>
<protein>
    <recommendedName>
        <fullName evidence="4">ABC transporter permease</fullName>
    </recommendedName>
</protein>
<keyword evidence="1" id="KW-0812">Transmembrane</keyword>
<evidence type="ECO:0000256" key="1">
    <source>
        <dbReference type="SAM" id="Phobius"/>
    </source>
</evidence>
<feature type="transmembrane region" description="Helical" evidence="1">
    <location>
        <begin position="101"/>
        <end position="125"/>
    </location>
</feature>
<name>A0A9X1WF50_9CORY</name>
<keyword evidence="1" id="KW-1133">Transmembrane helix</keyword>
<proteinExistence type="predicted"/>
<dbReference type="RefSeq" id="WP_244803075.1">
    <property type="nucleotide sequence ID" value="NZ_JALIEA010000006.1"/>
</dbReference>
<feature type="transmembrane region" description="Helical" evidence="1">
    <location>
        <begin position="145"/>
        <end position="163"/>
    </location>
</feature>
<feature type="transmembrane region" description="Helical" evidence="1">
    <location>
        <begin position="62"/>
        <end position="80"/>
    </location>
</feature>
<feature type="transmembrane region" description="Helical" evidence="1">
    <location>
        <begin position="170"/>
        <end position="190"/>
    </location>
</feature>
<dbReference type="EMBL" id="JALIEA010000006">
    <property type="protein sequence ID" value="MCJ7857298.1"/>
    <property type="molecule type" value="Genomic_DNA"/>
</dbReference>
<evidence type="ECO:0008006" key="4">
    <source>
        <dbReference type="Google" id="ProtNLM"/>
    </source>
</evidence>
<feature type="transmembrane region" description="Helical" evidence="1">
    <location>
        <begin position="213"/>
        <end position="238"/>
    </location>
</feature>
<keyword evidence="1" id="KW-0472">Membrane</keyword>
<evidence type="ECO:0000313" key="3">
    <source>
        <dbReference type="Proteomes" id="UP001139207"/>
    </source>
</evidence>
<sequence>MGTVDTPAATPTRSIARTTAAELEKLRTLPAVTVTVLATVAFTVVFTAAMGGPSEDMPVLQIVPFLQVGIILLGILPTAHEYAGGQFRTTLTAEPRRGHLLLGKTVATGTVVAGAVILTLGSGVLMATVTGDSGSSTPGDDAARLLGAAVYLVLVGVFSHLVTASVRHMVPALVGLLALVVVFPPLVAAVTEHARWLPGEAGAMLYRSRPDAVLGPVGGALVLVGWIVVAAVVAVVLARRRDG</sequence>